<dbReference type="EMBL" id="LAZR01058574">
    <property type="protein sequence ID" value="KKK69590.1"/>
    <property type="molecule type" value="Genomic_DNA"/>
</dbReference>
<evidence type="ECO:0000313" key="1">
    <source>
        <dbReference type="EMBL" id="KKK69590.1"/>
    </source>
</evidence>
<reference evidence="1" key="1">
    <citation type="journal article" date="2015" name="Nature">
        <title>Complex archaea that bridge the gap between prokaryotes and eukaryotes.</title>
        <authorList>
            <person name="Spang A."/>
            <person name="Saw J.H."/>
            <person name="Jorgensen S.L."/>
            <person name="Zaremba-Niedzwiedzka K."/>
            <person name="Martijn J."/>
            <person name="Lind A.E."/>
            <person name="van Eijk R."/>
            <person name="Schleper C."/>
            <person name="Guy L."/>
            <person name="Ettema T.J."/>
        </authorList>
    </citation>
    <scope>NUCLEOTIDE SEQUENCE</scope>
</reference>
<protein>
    <submittedName>
        <fullName evidence="1">Uncharacterized protein</fullName>
    </submittedName>
</protein>
<sequence>MTYEERYEEGRIQHATASSGSRRYSICMALNMTKLSIELERLERLGVDPEVTARWKDRGRHLLTDILQVSDPLESGE</sequence>
<name>A0A0F8Y7H7_9ZZZZ</name>
<gene>
    <name evidence="1" type="ORF">LCGC14_2932510</name>
</gene>
<proteinExistence type="predicted"/>
<organism evidence="1">
    <name type="scientific">marine sediment metagenome</name>
    <dbReference type="NCBI Taxonomy" id="412755"/>
    <lineage>
        <taxon>unclassified sequences</taxon>
        <taxon>metagenomes</taxon>
        <taxon>ecological metagenomes</taxon>
    </lineage>
</organism>
<accession>A0A0F8Y7H7</accession>
<dbReference type="AlphaFoldDB" id="A0A0F8Y7H7"/>
<comment type="caution">
    <text evidence="1">The sequence shown here is derived from an EMBL/GenBank/DDBJ whole genome shotgun (WGS) entry which is preliminary data.</text>
</comment>